<dbReference type="AlphaFoldDB" id="A0A843X5B6"/>
<accession>A0A843X5B6</accession>
<feature type="compositionally biased region" description="Low complexity" evidence="1">
    <location>
        <begin position="1"/>
        <end position="28"/>
    </location>
</feature>
<comment type="caution">
    <text evidence="2">The sequence shown here is derived from an EMBL/GenBank/DDBJ whole genome shotgun (WGS) entry which is preliminary data.</text>
</comment>
<dbReference type="EMBL" id="NMUH01004971">
    <property type="protein sequence ID" value="MQM11410.1"/>
    <property type="molecule type" value="Genomic_DNA"/>
</dbReference>
<name>A0A843X5B6_COLES</name>
<reference evidence="2" key="1">
    <citation type="submission" date="2017-07" db="EMBL/GenBank/DDBJ databases">
        <title>Taro Niue Genome Assembly and Annotation.</title>
        <authorList>
            <person name="Atibalentja N."/>
            <person name="Keating K."/>
            <person name="Fields C.J."/>
        </authorList>
    </citation>
    <scope>NUCLEOTIDE SEQUENCE</scope>
    <source>
        <strain evidence="2">Niue_2</strain>
        <tissue evidence="2">Leaf</tissue>
    </source>
</reference>
<gene>
    <name evidence="2" type="ORF">Taro_044319</name>
</gene>
<feature type="compositionally biased region" description="Basic and acidic residues" evidence="1">
    <location>
        <begin position="105"/>
        <end position="121"/>
    </location>
</feature>
<sequence>MVRGARSGSSSGRRLSSGRGSSTASASGPFVPPPLAAVLSSHASYASYPCDRLGSIYASSFYGRPSASAPPVFLAGASTMPEVEDDVNLQEGGGSFYDGTLREESYSQQKTEKYVEEEKQPQLDPEV</sequence>
<feature type="region of interest" description="Disordered" evidence="1">
    <location>
        <begin position="1"/>
        <end position="31"/>
    </location>
</feature>
<feature type="region of interest" description="Disordered" evidence="1">
    <location>
        <begin position="105"/>
        <end position="127"/>
    </location>
</feature>
<dbReference type="OrthoDB" id="2007825at2759"/>
<evidence type="ECO:0000313" key="2">
    <source>
        <dbReference type="EMBL" id="MQM11410.1"/>
    </source>
</evidence>
<evidence type="ECO:0000256" key="1">
    <source>
        <dbReference type="SAM" id="MobiDB-lite"/>
    </source>
</evidence>
<protein>
    <submittedName>
        <fullName evidence="2">Uncharacterized protein</fullName>
    </submittedName>
</protein>
<evidence type="ECO:0000313" key="3">
    <source>
        <dbReference type="Proteomes" id="UP000652761"/>
    </source>
</evidence>
<keyword evidence="3" id="KW-1185">Reference proteome</keyword>
<proteinExistence type="predicted"/>
<organism evidence="2 3">
    <name type="scientific">Colocasia esculenta</name>
    <name type="common">Wild taro</name>
    <name type="synonym">Arum esculentum</name>
    <dbReference type="NCBI Taxonomy" id="4460"/>
    <lineage>
        <taxon>Eukaryota</taxon>
        <taxon>Viridiplantae</taxon>
        <taxon>Streptophyta</taxon>
        <taxon>Embryophyta</taxon>
        <taxon>Tracheophyta</taxon>
        <taxon>Spermatophyta</taxon>
        <taxon>Magnoliopsida</taxon>
        <taxon>Liliopsida</taxon>
        <taxon>Araceae</taxon>
        <taxon>Aroideae</taxon>
        <taxon>Colocasieae</taxon>
        <taxon>Colocasia</taxon>
    </lineage>
</organism>
<dbReference type="Proteomes" id="UP000652761">
    <property type="component" value="Unassembled WGS sequence"/>
</dbReference>